<evidence type="ECO:0000256" key="2">
    <source>
        <dbReference type="SAM" id="Phobius"/>
    </source>
</evidence>
<feature type="transmembrane region" description="Helical" evidence="2">
    <location>
        <begin position="63"/>
        <end position="80"/>
    </location>
</feature>
<keyword evidence="1" id="KW-0813">Transport</keyword>
<keyword evidence="2" id="KW-0472">Membrane</keyword>
<feature type="transmembrane region" description="Helical" evidence="2">
    <location>
        <begin position="546"/>
        <end position="566"/>
    </location>
</feature>
<evidence type="ECO:0000313" key="4">
    <source>
        <dbReference type="EMBL" id="KAA2237745.1"/>
    </source>
</evidence>
<keyword evidence="1" id="KW-0997">Cell inner membrane</keyword>
<feature type="transmembrane region" description="Helical" evidence="2">
    <location>
        <begin position="461"/>
        <end position="490"/>
    </location>
</feature>
<dbReference type="AlphaFoldDB" id="A0A5B2VFV4"/>
<name>A0A5B2VFV4_9HYPH</name>
<organism evidence="4 5">
    <name type="scientific">Salinarimonas soli</name>
    <dbReference type="NCBI Taxonomy" id="1638099"/>
    <lineage>
        <taxon>Bacteria</taxon>
        <taxon>Pseudomonadati</taxon>
        <taxon>Pseudomonadota</taxon>
        <taxon>Alphaproteobacteria</taxon>
        <taxon>Hyphomicrobiales</taxon>
        <taxon>Salinarimonadaceae</taxon>
        <taxon>Salinarimonas</taxon>
    </lineage>
</organism>
<dbReference type="GO" id="GO:0022857">
    <property type="term" value="F:transmembrane transporter activity"/>
    <property type="evidence" value="ECO:0007669"/>
    <property type="project" value="UniProtKB-UniRule"/>
</dbReference>
<dbReference type="OrthoDB" id="9759894at2"/>
<keyword evidence="2" id="KW-0812">Transmembrane</keyword>
<feature type="transmembrane region" description="Helical" evidence="2">
    <location>
        <begin position="147"/>
        <end position="164"/>
    </location>
</feature>
<keyword evidence="1" id="KW-1003">Cell membrane</keyword>
<keyword evidence="5" id="KW-1185">Reference proteome</keyword>
<feature type="transmembrane region" description="Helical" evidence="2">
    <location>
        <begin position="24"/>
        <end position="43"/>
    </location>
</feature>
<dbReference type="Proteomes" id="UP000323142">
    <property type="component" value="Unassembled WGS sequence"/>
</dbReference>
<dbReference type="EMBL" id="VUOA01000018">
    <property type="protein sequence ID" value="KAA2237745.1"/>
    <property type="molecule type" value="Genomic_DNA"/>
</dbReference>
<dbReference type="PANTHER" id="PTHR43849">
    <property type="entry name" value="BLL3936 PROTEIN"/>
    <property type="match status" value="1"/>
</dbReference>
<keyword evidence="2" id="KW-1133">Transmembrane helix</keyword>
<accession>A0A5B2VFV4</accession>
<feature type="transmembrane region" description="Helical" evidence="2">
    <location>
        <begin position="122"/>
        <end position="140"/>
    </location>
</feature>
<sequence>MSTDIAAAEARGDMMAEELAYRRLPRAIELLFAALTVFGTVMVLNQMANLQFFAGITILENRYLFLLAAFFLGLVFLAYPARPATMRDVPSWIDWVLFALSAAVPIWFAVNAERALNGGWEYAAPVEAQVMAGILVLLVIEATRRAGGLVLACVVALVALYPVVADKMPGPIAGLAQPLTTTVTNHILSNESAFGIPMRAFGELVVGFIIFGVALNYTGGGKFFNDVAFALVGRFRGGAAQVGVISSGLQGSISGSVISNVISSGVVTIPAMMRTGFERRYAAGVEAVASTGGVLMPPVMGSTAFVMAGFLGTPYSNIAVAAAVPALLFYFGLAMQIDAYAARRGLKGLPASELPSLGQTFKEGWTYIVVFAVLAYFLLAESDEALAPFYATAVLFVVNQFDPRHRFTPAKFLAFLTACGRSLAELIAILLGVGLIVGAFSVTGLAGTLANDLVFLAGNKVLALLVMGALTSFVFGMGMTATACYIFLAITLAPALTKAGLDPMAVHLFIFYWGMVSFITPPVALGSFAAATIARANPFQVGLVSMRLGSVIYIVPFLFVLNPALILKGTPFEIAEAIVTAAVGIVLICAALQGYLLGIGRIPDGFGGAAIRLALAFAGLCIALPSDRVFGLDHAHWQLVAVGAAVAGIAAFLIRRMDARQAPAVRAT</sequence>
<dbReference type="InterPro" id="IPR010656">
    <property type="entry name" value="DctM"/>
</dbReference>
<evidence type="ECO:0000256" key="1">
    <source>
        <dbReference type="RuleBase" id="RU369079"/>
    </source>
</evidence>
<proteinExistence type="predicted"/>
<feature type="transmembrane region" description="Helical" evidence="2">
    <location>
        <begin position="609"/>
        <end position="625"/>
    </location>
</feature>
<dbReference type="RefSeq" id="WP_149816714.1">
    <property type="nucleotide sequence ID" value="NZ_VUOA01000018.1"/>
</dbReference>
<reference evidence="4 5" key="1">
    <citation type="submission" date="2019-09" db="EMBL/GenBank/DDBJ databases">
        <title>Salinarimonas rosea gen. nov., sp. nov., a new member of the a-2 subgroup of the Proteobacteria.</title>
        <authorList>
            <person name="Liu J."/>
        </authorList>
    </citation>
    <scope>NUCLEOTIDE SEQUENCE [LARGE SCALE GENOMIC DNA]</scope>
    <source>
        <strain evidence="4 5">BN140002</strain>
    </source>
</reference>
<feature type="transmembrane region" description="Helical" evidence="2">
    <location>
        <begin position="200"/>
        <end position="219"/>
    </location>
</feature>
<comment type="caution">
    <text evidence="4">The sequence shown here is derived from an EMBL/GenBank/DDBJ whole genome shotgun (WGS) entry which is preliminary data.</text>
</comment>
<feature type="transmembrane region" description="Helical" evidence="2">
    <location>
        <begin position="318"/>
        <end position="343"/>
    </location>
</feature>
<comment type="function">
    <text evidence="1">Part of the tripartite ATP-independent periplasmic (TRAP) transport system.</text>
</comment>
<dbReference type="NCBIfam" id="TIGR02123">
    <property type="entry name" value="TRAP_fused"/>
    <property type="match status" value="1"/>
</dbReference>
<dbReference type="InterPro" id="IPR011853">
    <property type="entry name" value="TRAP_DctM-Dct_fused"/>
</dbReference>
<evidence type="ECO:0000313" key="5">
    <source>
        <dbReference type="Proteomes" id="UP000323142"/>
    </source>
</evidence>
<comment type="subcellular location">
    <subcellularLocation>
        <location evidence="1">Cell inner membrane</location>
        <topology evidence="1">Multi-pass membrane protein</topology>
    </subcellularLocation>
</comment>
<evidence type="ECO:0000259" key="3">
    <source>
        <dbReference type="Pfam" id="PF06808"/>
    </source>
</evidence>
<reference evidence="4 5" key="2">
    <citation type="submission" date="2019-09" db="EMBL/GenBank/DDBJ databases">
        <authorList>
            <person name="Jin C."/>
        </authorList>
    </citation>
    <scope>NUCLEOTIDE SEQUENCE [LARGE SCALE GENOMIC DNA]</scope>
    <source>
        <strain evidence="4 5">BN140002</strain>
    </source>
</reference>
<dbReference type="GO" id="GO:0005886">
    <property type="term" value="C:plasma membrane"/>
    <property type="evidence" value="ECO:0007669"/>
    <property type="project" value="UniProtKB-SubCell"/>
</dbReference>
<feature type="transmembrane region" description="Helical" evidence="2">
    <location>
        <begin position="510"/>
        <end position="534"/>
    </location>
</feature>
<feature type="transmembrane region" description="Helical" evidence="2">
    <location>
        <begin position="426"/>
        <end position="449"/>
    </location>
</feature>
<feature type="transmembrane region" description="Helical" evidence="2">
    <location>
        <begin position="637"/>
        <end position="654"/>
    </location>
</feature>
<protein>
    <submittedName>
        <fullName evidence="4">TRAP transporter fused permease subunit</fullName>
    </submittedName>
</protein>
<dbReference type="Pfam" id="PF06808">
    <property type="entry name" value="DctM"/>
    <property type="match status" value="1"/>
</dbReference>
<feature type="transmembrane region" description="Helical" evidence="2">
    <location>
        <begin position="578"/>
        <end position="597"/>
    </location>
</feature>
<feature type="transmembrane region" description="Helical" evidence="2">
    <location>
        <begin position="364"/>
        <end position="380"/>
    </location>
</feature>
<gene>
    <name evidence="4" type="ORF">F0L46_08700</name>
</gene>
<feature type="transmembrane region" description="Helical" evidence="2">
    <location>
        <begin position="92"/>
        <end position="110"/>
    </location>
</feature>
<feature type="domain" description="TRAP C4-dicarboxylate transport system permease DctM subunit" evidence="3">
    <location>
        <begin position="135"/>
        <end position="568"/>
    </location>
</feature>
<dbReference type="PANTHER" id="PTHR43849:SF2">
    <property type="entry name" value="BLL3936 PROTEIN"/>
    <property type="match status" value="1"/>
</dbReference>